<name>A0ABN1BVF9_SACER</name>
<accession>A0ABN1BVF9</accession>
<sequence length="196" mass="20465">MVRVSREVPTPGLPRPVLVVAIALGALLAVSVAALGLYVQHVGDQERQAQEAAQKARRTGPLALPPIPAAEAGTPECAKVVAALPRDLRLGESPVPRRALAEPVPPATVVWGDAEHDPVTVRCGIDAPAELTPTSKLVDISGVSWLEISEGGRSSWLAVDRPVYVALTVPAGSGSGPVQDLSQILRDTLPKQPVFP</sequence>
<evidence type="ECO:0000256" key="1">
    <source>
        <dbReference type="SAM" id="MobiDB-lite"/>
    </source>
</evidence>
<evidence type="ECO:0000256" key="2">
    <source>
        <dbReference type="SAM" id="Phobius"/>
    </source>
</evidence>
<keyword evidence="2" id="KW-0472">Membrane</keyword>
<dbReference type="EMBL" id="BAAAGS010000001">
    <property type="protein sequence ID" value="GAA0506290.1"/>
    <property type="molecule type" value="Genomic_DNA"/>
</dbReference>
<keyword evidence="4" id="KW-1185">Reference proteome</keyword>
<protein>
    <submittedName>
        <fullName evidence="3">DUF3515 domain-containing protein</fullName>
    </submittedName>
</protein>
<gene>
    <name evidence="3" type="ORF">GCM10009533_01260</name>
</gene>
<dbReference type="Proteomes" id="UP001500729">
    <property type="component" value="Unassembled WGS sequence"/>
</dbReference>
<keyword evidence="2" id="KW-0812">Transmembrane</keyword>
<dbReference type="InterPro" id="IPR021903">
    <property type="entry name" value="DUF3515"/>
</dbReference>
<evidence type="ECO:0000313" key="4">
    <source>
        <dbReference type="Proteomes" id="UP001500729"/>
    </source>
</evidence>
<proteinExistence type="predicted"/>
<feature type="transmembrane region" description="Helical" evidence="2">
    <location>
        <begin position="17"/>
        <end position="39"/>
    </location>
</feature>
<comment type="caution">
    <text evidence="3">The sequence shown here is derived from an EMBL/GenBank/DDBJ whole genome shotgun (WGS) entry which is preliminary data.</text>
</comment>
<reference evidence="3 4" key="1">
    <citation type="journal article" date="2019" name="Int. J. Syst. Evol. Microbiol.">
        <title>The Global Catalogue of Microorganisms (GCM) 10K type strain sequencing project: providing services to taxonomists for standard genome sequencing and annotation.</title>
        <authorList>
            <consortium name="The Broad Institute Genomics Platform"/>
            <consortium name="The Broad Institute Genome Sequencing Center for Infectious Disease"/>
            <person name="Wu L."/>
            <person name="Ma J."/>
        </authorList>
    </citation>
    <scope>NUCLEOTIDE SEQUENCE [LARGE SCALE GENOMIC DNA]</scope>
    <source>
        <strain evidence="3 4">JCM 10303</strain>
    </source>
</reference>
<feature type="region of interest" description="Disordered" evidence="1">
    <location>
        <begin position="49"/>
        <end position="68"/>
    </location>
</feature>
<organism evidence="3 4">
    <name type="scientific">Saccharopolyspora erythraea</name>
    <name type="common">Streptomyces erythraeus</name>
    <dbReference type="NCBI Taxonomy" id="1836"/>
    <lineage>
        <taxon>Bacteria</taxon>
        <taxon>Bacillati</taxon>
        <taxon>Actinomycetota</taxon>
        <taxon>Actinomycetes</taxon>
        <taxon>Pseudonocardiales</taxon>
        <taxon>Pseudonocardiaceae</taxon>
        <taxon>Saccharopolyspora</taxon>
    </lineage>
</organism>
<keyword evidence="2" id="KW-1133">Transmembrane helix</keyword>
<dbReference type="Pfam" id="PF12028">
    <property type="entry name" value="DUF3515"/>
    <property type="match status" value="1"/>
</dbReference>
<evidence type="ECO:0000313" key="3">
    <source>
        <dbReference type="EMBL" id="GAA0506290.1"/>
    </source>
</evidence>